<dbReference type="InterPro" id="IPR013763">
    <property type="entry name" value="Cyclin-like_dom"/>
</dbReference>
<keyword evidence="16" id="KW-1185">Reference proteome</keyword>
<evidence type="ECO:0000256" key="7">
    <source>
        <dbReference type="ARBA" id="ARBA00023015"/>
    </source>
</evidence>
<dbReference type="InterPro" id="IPR036915">
    <property type="entry name" value="Cyclin-like_sf"/>
</dbReference>
<feature type="domain" description="Cyclin-like" evidence="15">
    <location>
        <begin position="44"/>
        <end position="143"/>
    </location>
</feature>
<dbReference type="FunFam" id="1.10.472.10:FF:000009">
    <property type="entry name" value="cyclin-T2 isoform X1"/>
    <property type="match status" value="1"/>
</dbReference>
<dbReference type="RefSeq" id="XP_032800311.1">
    <property type="nucleotide sequence ID" value="XM_032944420.1"/>
</dbReference>
<evidence type="ECO:0000256" key="13">
    <source>
        <dbReference type="SAM" id="Coils"/>
    </source>
</evidence>
<keyword evidence="5" id="KW-0132">Cell division</keyword>
<evidence type="ECO:0000256" key="6">
    <source>
        <dbReference type="ARBA" id="ARBA00022843"/>
    </source>
</evidence>
<feature type="region of interest" description="Disordered" evidence="14">
    <location>
        <begin position="381"/>
        <end position="407"/>
    </location>
</feature>
<feature type="compositionally biased region" description="Low complexity" evidence="14">
    <location>
        <begin position="633"/>
        <end position="651"/>
    </location>
</feature>
<dbReference type="SMART" id="SM00385">
    <property type="entry name" value="CYCLIN"/>
    <property type="match status" value="1"/>
</dbReference>
<evidence type="ECO:0000256" key="11">
    <source>
        <dbReference type="ARBA" id="ARBA00023306"/>
    </source>
</evidence>
<feature type="compositionally biased region" description="Basic and acidic residues" evidence="14">
    <location>
        <begin position="484"/>
        <end position="499"/>
    </location>
</feature>
<comment type="similarity">
    <text evidence="2">Belongs to the cyclin family. Cyclin C subfamily.</text>
</comment>
<feature type="compositionally biased region" description="Basic residues" evidence="14">
    <location>
        <begin position="550"/>
        <end position="576"/>
    </location>
</feature>
<organism evidence="16 17">
    <name type="scientific">Petromyzon marinus</name>
    <name type="common">Sea lamprey</name>
    <dbReference type="NCBI Taxonomy" id="7757"/>
    <lineage>
        <taxon>Eukaryota</taxon>
        <taxon>Metazoa</taxon>
        <taxon>Chordata</taxon>
        <taxon>Craniata</taxon>
        <taxon>Vertebrata</taxon>
        <taxon>Cyclostomata</taxon>
        <taxon>Hyperoartia</taxon>
        <taxon>Petromyzontiformes</taxon>
        <taxon>Petromyzontidae</taxon>
        <taxon>Petromyzon</taxon>
    </lineage>
</organism>
<keyword evidence="7" id="KW-0805">Transcription regulation</keyword>
<dbReference type="CTD" id="905"/>
<feature type="compositionally biased region" description="Basic and acidic residues" evidence="14">
    <location>
        <begin position="509"/>
        <end position="538"/>
    </location>
</feature>
<name>A0AAJ7SKF6_PETMA</name>
<feature type="compositionally biased region" description="Polar residues" evidence="14">
    <location>
        <begin position="392"/>
        <end position="406"/>
    </location>
</feature>
<keyword evidence="10" id="KW-0539">Nucleus</keyword>
<evidence type="ECO:0000313" key="17">
    <source>
        <dbReference type="RefSeq" id="XP_032800311.1"/>
    </source>
</evidence>
<accession>A0AAJ7SKF6</accession>
<feature type="coiled-coil region" evidence="13">
    <location>
        <begin position="420"/>
        <end position="451"/>
    </location>
</feature>
<dbReference type="GeneID" id="116937351"/>
<evidence type="ECO:0000256" key="9">
    <source>
        <dbReference type="ARBA" id="ARBA00023163"/>
    </source>
</evidence>
<feature type="compositionally biased region" description="Low complexity" evidence="14">
    <location>
        <begin position="604"/>
        <end position="616"/>
    </location>
</feature>
<keyword evidence="4" id="KW-0597">Phosphoprotein</keyword>
<comment type="subcellular location">
    <subcellularLocation>
        <location evidence="1">Nucleus</location>
    </subcellularLocation>
</comment>
<dbReference type="GO" id="GO:0005634">
    <property type="term" value="C:nucleus"/>
    <property type="evidence" value="ECO:0007669"/>
    <property type="project" value="UniProtKB-SubCell"/>
</dbReference>
<dbReference type="GO" id="GO:0006357">
    <property type="term" value="P:regulation of transcription by RNA polymerase II"/>
    <property type="evidence" value="ECO:0007669"/>
    <property type="project" value="InterPro"/>
</dbReference>
<feature type="compositionally biased region" description="Pro residues" evidence="14">
    <location>
        <begin position="763"/>
        <end position="783"/>
    </location>
</feature>
<protein>
    <submittedName>
        <fullName evidence="17">Cyclin-T1-like</fullName>
    </submittedName>
</protein>
<feature type="region of interest" description="Disordered" evidence="14">
    <location>
        <begin position="749"/>
        <end position="783"/>
    </location>
</feature>
<proteinExistence type="inferred from homology"/>
<dbReference type="FunFam" id="1.10.472.10:FF:000004">
    <property type="entry name" value="Cyclin T2"/>
    <property type="match status" value="1"/>
</dbReference>
<sequence length="783" mass="87110">MAAAPPPPPPAKWFFSREQLEATPSRRCGIEVDKELSYRQQAANLIQDMGQRLNVSQLTINTAIVYMHRFYMLQTFSKFHRNAISPAALFLAAKVEEQPRKLEHVIKVAHACLNPQEAPLDTKSDAYLQQAQDLVMNEHVMLQTLGFEITIDHPHTYVVKCTQLVRASKDLAQTSYFMATNSLHLTTFCLQHKPTVVACVCIHLACKWSNWEIPVSSDGKPWWEYVDNGVSMNLLDALTHEFLQILEKTPNRLKRIRNWKAYQNQAIKKLKVEGQPTNDAHCHSLDSLAFHFDAADLAAPSEVKSASTSVQQSISVPMVPVQSVPFAPPGQVMAPLKSYQLQKSHDLQQKTHDSVPIKAEMQAKHSDNAMHSDVPVYLKTERSSQKLPSRDPQPSTATGSVPSATANKVPHQKVSLLEYQEKHAVVLAEHKRKLERQEAELKEKYASEAQILLEVQRREKMQQSSGTSTPSEQSQKHKHKSHHQSNEKVDKHGKQDKSSIKVRLPGNQDDTKDGREIKVKIKMPMAHEHNSGTDDSISKGKHQSQAMLKEKHKDHHPASHHHHHHGNSHKHLHSYPHLHSSGNGKHSSDGSKGGFVLSPEAKPGTTSSSGSSSSGSSRKRPRESNATSHGNPQKMSKQTSKSSSSFAKQHSFAVQSLLHLPMPPPPPTTSISYGQLPKRSGKELNGLNSDSCLDLDEPMPHMQGDSYKATRDMLESLLCAQGVNTPTNTSQSGFTQDFSPNYYSQNMARGFHPLIHRGQSLPSKPPLPPLPADPPPPPPPLPK</sequence>
<dbReference type="CDD" id="cd20538">
    <property type="entry name" value="CYCLIN_CCNT_rpt1"/>
    <property type="match status" value="1"/>
</dbReference>
<dbReference type="SUPFAM" id="SSF47954">
    <property type="entry name" value="Cyclin-like"/>
    <property type="match status" value="2"/>
</dbReference>
<evidence type="ECO:0000256" key="1">
    <source>
        <dbReference type="ARBA" id="ARBA00004123"/>
    </source>
</evidence>
<dbReference type="InterPro" id="IPR043198">
    <property type="entry name" value="Cyclin/Ssn8"/>
</dbReference>
<dbReference type="Gene3D" id="1.10.472.10">
    <property type="entry name" value="Cyclin-like"/>
    <property type="match status" value="2"/>
</dbReference>
<evidence type="ECO:0000256" key="12">
    <source>
        <dbReference type="RuleBase" id="RU000383"/>
    </source>
</evidence>
<evidence type="ECO:0000256" key="5">
    <source>
        <dbReference type="ARBA" id="ARBA00022618"/>
    </source>
</evidence>
<keyword evidence="13" id="KW-0175">Coiled coil</keyword>
<dbReference type="Pfam" id="PF00134">
    <property type="entry name" value="Cyclin_N"/>
    <property type="match status" value="1"/>
</dbReference>
<evidence type="ECO:0000259" key="15">
    <source>
        <dbReference type="SMART" id="SM00385"/>
    </source>
</evidence>
<keyword evidence="9" id="KW-0804">Transcription</keyword>
<reference evidence="17" key="1">
    <citation type="submission" date="2025-08" db="UniProtKB">
        <authorList>
            <consortium name="RefSeq"/>
        </authorList>
    </citation>
    <scope>IDENTIFICATION</scope>
    <source>
        <tissue evidence="17">Sperm</tissue>
    </source>
</reference>
<dbReference type="GO" id="GO:0051301">
    <property type="term" value="P:cell division"/>
    <property type="evidence" value="ECO:0007669"/>
    <property type="project" value="UniProtKB-KW"/>
</dbReference>
<keyword evidence="8 12" id="KW-0195">Cyclin</keyword>
<evidence type="ECO:0000256" key="8">
    <source>
        <dbReference type="ARBA" id="ARBA00023127"/>
    </source>
</evidence>
<evidence type="ECO:0000313" key="16">
    <source>
        <dbReference type="Proteomes" id="UP001318040"/>
    </source>
</evidence>
<dbReference type="AlphaFoldDB" id="A0AAJ7SKF6"/>
<feature type="compositionally biased region" description="Polar residues" evidence="14">
    <location>
        <begin position="462"/>
        <end position="472"/>
    </location>
</feature>
<dbReference type="Pfam" id="PF21797">
    <property type="entry name" value="CycT2-like_C"/>
    <property type="match status" value="1"/>
</dbReference>
<dbReference type="PANTHER" id="PTHR10026">
    <property type="entry name" value="CYCLIN"/>
    <property type="match status" value="1"/>
</dbReference>
<evidence type="ECO:0000256" key="4">
    <source>
        <dbReference type="ARBA" id="ARBA00022553"/>
    </source>
</evidence>
<dbReference type="GO" id="GO:0016538">
    <property type="term" value="F:cyclin-dependent protein serine/threonine kinase regulator activity"/>
    <property type="evidence" value="ECO:0007669"/>
    <property type="project" value="InterPro"/>
</dbReference>
<keyword evidence="6" id="KW-0832">Ubl conjugation</keyword>
<keyword evidence="11" id="KW-0131">Cell cycle</keyword>
<evidence type="ECO:0000256" key="3">
    <source>
        <dbReference type="ARBA" id="ARBA00022499"/>
    </source>
</evidence>
<feature type="region of interest" description="Disordered" evidence="14">
    <location>
        <begin position="457"/>
        <end position="688"/>
    </location>
</feature>
<evidence type="ECO:0000256" key="14">
    <source>
        <dbReference type="SAM" id="MobiDB-lite"/>
    </source>
</evidence>
<dbReference type="Proteomes" id="UP001318040">
    <property type="component" value="Chromosome 4"/>
</dbReference>
<gene>
    <name evidence="17" type="primary">LOC116937351</name>
</gene>
<evidence type="ECO:0000256" key="2">
    <source>
        <dbReference type="ARBA" id="ARBA00008638"/>
    </source>
</evidence>
<dbReference type="KEGG" id="pmrn:116937351"/>
<evidence type="ECO:0000256" key="10">
    <source>
        <dbReference type="ARBA" id="ARBA00023242"/>
    </source>
</evidence>
<dbReference type="InterPro" id="IPR006671">
    <property type="entry name" value="Cyclin_N"/>
</dbReference>
<keyword evidence="3" id="KW-1017">Isopeptide bond</keyword>